<dbReference type="NCBIfam" id="TIGR02097">
    <property type="entry name" value="yccV"/>
    <property type="match status" value="1"/>
</dbReference>
<keyword evidence="3" id="KW-1185">Reference proteome</keyword>
<proteinExistence type="predicted"/>
<dbReference type="Gene3D" id="2.30.30.390">
    <property type="entry name" value="Hemimethylated DNA-binding domain"/>
    <property type="match status" value="1"/>
</dbReference>
<comment type="caution">
    <text evidence="2">The sequence shown here is derived from an EMBL/GenBank/DDBJ whole genome shotgun (WGS) entry which is preliminary data.</text>
</comment>
<dbReference type="PANTHER" id="PTHR31350">
    <property type="entry name" value="SI:DKEY-261L7.2"/>
    <property type="match status" value="1"/>
</dbReference>
<dbReference type="InterPro" id="IPR032698">
    <property type="entry name" value="SirB1_N"/>
</dbReference>
<dbReference type="SMART" id="SM00992">
    <property type="entry name" value="YccV-like"/>
    <property type="match status" value="1"/>
</dbReference>
<dbReference type="RefSeq" id="XP_037222113.1">
    <property type="nucleotide sequence ID" value="XM_037361821.1"/>
</dbReference>
<evidence type="ECO:0000259" key="1">
    <source>
        <dbReference type="SMART" id="SM00992"/>
    </source>
</evidence>
<accession>A0A8H6W609</accession>
<dbReference type="Pfam" id="PF13369">
    <property type="entry name" value="Transglut_core2"/>
    <property type="match status" value="1"/>
</dbReference>
<dbReference type="Proteomes" id="UP000636479">
    <property type="component" value="Unassembled WGS sequence"/>
</dbReference>
<sequence>MLPLDIYIAILESVEPQRAELDAVSTLVNCLKTNRLLHEAAARPGLWEAHYRVRYQHSNRDTEAELTTLFNDDWRLKYAERRRRDREALALLEQMVLDREHRYEYAATLAVKSFDIWDAFEVECILPAPALFGTSVTYALTRRYWAEGVLNMILRSSAIKHWGGLVDGGNSVSFVDAFSSLSCFFGKSFQEISSSLAALNEQCRMYLLKKSCEIDPESPGYNLSGLCTEICHFMSEDQGFGPVESTRFYNVLNHFPHAYLDTNKKTLPIYLVHVFVSLARSLGIPASPVEFPGRVLVHVASPPGADDFMVDVFGSSLVSLRHDLPAMLLRLGIAPDNIERYVAPCGAAPMLLRAARNIFSSLQNSDSPSQAAVYVTVCIHLLLSDEPQLVSHMLSRVPSLDPLYCSTFLADMRPLLQGGNVRLLDKICASVMETEKSEAAALHLRTDDIKIAHYVGMTFKHRVYGYTGCIVGWDPVCAASDEWKTLMQVGRLDRGADQPFYHVISLEGTQRYVAEDNIAKPVELTAELAMLFLEQVSIMGRYFSDAYTHPEAYRGRWRLSPELQRQYPNDEDAARKYDDYPE</sequence>
<evidence type="ECO:0000313" key="3">
    <source>
        <dbReference type="Proteomes" id="UP000636479"/>
    </source>
</evidence>
<dbReference type="SUPFAM" id="SSF141255">
    <property type="entry name" value="YccV-like"/>
    <property type="match status" value="1"/>
</dbReference>
<gene>
    <name evidence="2" type="ORF">MIND_00502700</name>
</gene>
<dbReference type="PANTHER" id="PTHR31350:SF27">
    <property type="entry name" value="HEMIMETHYLATED DNA-BINDING DOMAIN-CONTAINING PROTEIN"/>
    <property type="match status" value="1"/>
</dbReference>
<evidence type="ECO:0000313" key="2">
    <source>
        <dbReference type="EMBL" id="KAF7307094.1"/>
    </source>
</evidence>
<dbReference type="GO" id="GO:0003677">
    <property type="term" value="F:DNA binding"/>
    <property type="evidence" value="ECO:0007669"/>
    <property type="project" value="InterPro"/>
</dbReference>
<organism evidence="2 3">
    <name type="scientific">Mycena indigotica</name>
    <dbReference type="NCBI Taxonomy" id="2126181"/>
    <lineage>
        <taxon>Eukaryota</taxon>
        <taxon>Fungi</taxon>
        <taxon>Dikarya</taxon>
        <taxon>Basidiomycota</taxon>
        <taxon>Agaricomycotina</taxon>
        <taxon>Agaricomycetes</taxon>
        <taxon>Agaricomycetidae</taxon>
        <taxon>Agaricales</taxon>
        <taxon>Marasmiineae</taxon>
        <taxon>Mycenaceae</taxon>
        <taxon>Mycena</taxon>
    </lineage>
</organism>
<dbReference type="InterPro" id="IPR011722">
    <property type="entry name" value="Hemimethylated_DNA-bd_dom"/>
</dbReference>
<feature type="domain" description="Hemimethylated DNA-binding" evidence="1">
    <location>
        <begin position="450"/>
        <end position="540"/>
    </location>
</feature>
<name>A0A8H6W609_9AGAR</name>
<dbReference type="OrthoDB" id="28868at2759"/>
<protein>
    <submittedName>
        <fullName evidence="2">F-box domain-containing protein</fullName>
    </submittedName>
</protein>
<reference evidence="2" key="1">
    <citation type="submission" date="2020-05" db="EMBL/GenBank/DDBJ databases">
        <title>Mycena genomes resolve the evolution of fungal bioluminescence.</title>
        <authorList>
            <person name="Tsai I.J."/>
        </authorList>
    </citation>
    <scope>NUCLEOTIDE SEQUENCE</scope>
    <source>
        <strain evidence="2">171206Taipei</strain>
    </source>
</reference>
<dbReference type="EMBL" id="JACAZF010000004">
    <property type="protein sequence ID" value="KAF7307094.1"/>
    <property type="molecule type" value="Genomic_DNA"/>
</dbReference>
<dbReference type="InterPro" id="IPR036623">
    <property type="entry name" value="Hemimethylated_DNA-bd_sf"/>
</dbReference>
<dbReference type="Pfam" id="PF08755">
    <property type="entry name" value="YccV-like"/>
    <property type="match status" value="1"/>
</dbReference>
<dbReference type="AlphaFoldDB" id="A0A8H6W609"/>
<dbReference type="GeneID" id="59344337"/>